<organism evidence="1 2">
    <name type="scientific">Brassica napus</name>
    <name type="common">Rape</name>
    <dbReference type="NCBI Taxonomy" id="3708"/>
    <lineage>
        <taxon>Eukaryota</taxon>
        <taxon>Viridiplantae</taxon>
        <taxon>Streptophyta</taxon>
        <taxon>Embryophyta</taxon>
        <taxon>Tracheophyta</taxon>
        <taxon>Spermatophyta</taxon>
        <taxon>Magnoliopsida</taxon>
        <taxon>eudicotyledons</taxon>
        <taxon>Gunneridae</taxon>
        <taxon>Pentapetalae</taxon>
        <taxon>rosids</taxon>
        <taxon>malvids</taxon>
        <taxon>Brassicales</taxon>
        <taxon>Brassicaceae</taxon>
        <taxon>Brassiceae</taxon>
        <taxon>Brassica</taxon>
    </lineage>
</organism>
<keyword evidence="2" id="KW-1185">Reference proteome</keyword>
<protein>
    <submittedName>
        <fullName evidence="1">Uncharacterized protein</fullName>
    </submittedName>
</protein>
<dbReference type="EMBL" id="JAGKQM010000013">
    <property type="protein sequence ID" value="KAH0891318.1"/>
    <property type="molecule type" value="Genomic_DNA"/>
</dbReference>
<dbReference type="Proteomes" id="UP000824890">
    <property type="component" value="Unassembled WGS sequence"/>
</dbReference>
<name>A0ABQ8AFT7_BRANA</name>
<proteinExistence type="predicted"/>
<sequence length="131" mass="15051">IRRFAGDEALEAPRRRIHGGAQGRLHAIISHVLKLNFAVTPSARVRRQSSLTERRKILPKSPLFFFISCSFNLPTHGSDMFVMGIMKQLFLCFERHRISFFLVQLTHAEMHDKSKLNSLLMLPTFVALYSP</sequence>
<feature type="non-terminal residue" evidence="1">
    <location>
        <position position="1"/>
    </location>
</feature>
<evidence type="ECO:0000313" key="2">
    <source>
        <dbReference type="Proteomes" id="UP000824890"/>
    </source>
</evidence>
<accession>A0ABQ8AFT7</accession>
<comment type="caution">
    <text evidence="1">The sequence shown here is derived from an EMBL/GenBank/DDBJ whole genome shotgun (WGS) entry which is preliminary data.</text>
</comment>
<evidence type="ECO:0000313" key="1">
    <source>
        <dbReference type="EMBL" id="KAH0891318.1"/>
    </source>
</evidence>
<gene>
    <name evidence="1" type="ORF">HID58_053747</name>
</gene>
<reference evidence="1 2" key="1">
    <citation type="submission" date="2021-05" db="EMBL/GenBank/DDBJ databases">
        <title>Genome Assembly of Synthetic Allotetraploid Brassica napus Reveals Homoeologous Exchanges between Subgenomes.</title>
        <authorList>
            <person name="Davis J.T."/>
        </authorList>
    </citation>
    <scope>NUCLEOTIDE SEQUENCE [LARGE SCALE GENOMIC DNA]</scope>
    <source>
        <strain evidence="2">cv. Da-Ae</strain>
        <tissue evidence="1">Seedling</tissue>
    </source>
</reference>